<dbReference type="SMART" id="SM00530">
    <property type="entry name" value="HTH_XRE"/>
    <property type="match status" value="1"/>
</dbReference>
<name>A0ABN2N6Z8_9PSEU</name>
<sequence length="201" mass="21935">MADDAGEPSTSTEADVGRMLREHRLERKMTLAQLAERANVSTSYVSQVERGVANPTLASLKTLSSALGITVGSLLQDERTPTLDSGEPGEVSVLRAGNRRRVVYPGSNIANELLSPNLRMQMEVIWVEAPPGSGSGGHPHQHEGEECGVVIAGTMRFWVGDEEWLLEKQDAIYFPSHLPHRWVSGGPQDLVALWIITPPTF</sequence>
<dbReference type="PANTHER" id="PTHR46797">
    <property type="entry name" value="HTH-TYPE TRANSCRIPTIONAL REGULATOR"/>
    <property type="match status" value="1"/>
</dbReference>
<keyword evidence="5" id="KW-1185">Reference proteome</keyword>
<dbReference type="Gene3D" id="1.10.260.40">
    <property type="entry name" value="lambda repressor-like DNA-binding domains"/>
    <property type="match status" value="1"/>
</dbReference>
<dbReference type="InterPro" id="IPR001387">
    <property type="entry name" value="Cro/C1-type_HTH"/>
</dbReference>
<keyword evidence="1" id="KW-0238">DNA-binding</keyword>
<dbReference type="SUPFAM" id="SSF51182">
    <property type="entry name" value="RmlC-like cupins"/>
    <property type="match status" value="1"/>
</dbReference>
<gene>
    <name evidence="4" type="ORF">GCM10009836_38700</name>
</gene>
<feature type="region of interest" description="Disordered" evidence="2">
    <location>
        <begin position="1"/>
        <end position="20"/>
    </location>
</feature>
<dbReference type="PROSITE" id="PS50943">
    <property type="entry name" value="HTH_CROC1"/>
    <property type="match status" value="1"/>
</dbReference>
<evidence type="ECO:0000313" key="4">
    <source>
        <dbReference type="EMBL" id="GAA1854912.1"/>
    </source>
</evidence>
<dbReference type="PANTHER" id="PTHR46797:SF1">
    <property type="entry name" value="METHYLPHOSPHONATE SYNTHASE"/>
    <property type="match status" value="1"/>
</dbReference>
<dbReference type="Gene3D" id="2.60.120.10">
    <property type="entry name" value="Jelly Rolls"/>
    <property type="match status" value="1"/>
</dbReference>
<dbReference type="EMBL" id="BAAAQK010000012">
    <property type="protein sequence ID" value="GAA1854912.1"/>
    <property type="molecule type" value="Genomic_DNA"/>
</dbReference>
<evidence type="ECO:0000259" key="3">
    <source>
        <dbReference type="PROSITE" id="PS50943"/>
    </source>
</evidence>
<evidence type="ECO:0000256" key="2">
    <source>
        <dbReference type="SAM" id="MobiDB-lite"/>
    </source>
</evidence>
<evidence type="ECO:0000313" key="5">
    <source>
        <dbReference type="Proteomes" id="UP001500449"/>
    </source>
</evidence>
<feature type="domain" description="HTH cro/C1-type" evidence="3">
    <location>
        <begin position="20"/>
        <end position="74"/>
    </location>
</feature>
<dbReference type="InterPro" id="IPR050807">
    <property type="entry name" value="TransReg_Diox_bact_type"/>
</dbReference>
<evidence type="ECO:0000256" key="1">
    <source>
        <dbReference type="ARBA" id="ARBA00023125"/>
    </source>
</evidence>
<dbReference type="InterPro" id="IPR014710">
    <property type="entry name" value="RmlC-like_jellyroll"/>
</dbReference>
<accession>A0ABN2N6Z8</accession>
<dbReference type="RefSeq" id="WP_344418677.1">
    <property type="nucleotide sequence ID" value="NZ_BAAAQK010000012.1"/>
</dbReference>
<dbReference type="CDD" id="cd00093">
    <property type="entry name" value="HTH_XRE"/>
    <property type="match status" value="1"/>
</dbReference>
<organism evidence="4 5">
    <name type="scientific">Pseudonocardia ailaonensis</name>
    <dbReference type="NCBI Taxonomy" id="367279"/>
    <lineage>
        <taxon>Bacteria</taxon>
        <taxon>Bacillati</taxon>
        <taxon>Actinomycetota</taxon>
        <taxon>Actinomycetes</taxon>
        <taxon>Pseudonocardiales</taxon>
        <taxon>Pseudonocardiaceae</taxon>
        <taxon>Pseudonocardia</taxon>
    </lineage>
</organism>
<reference evidence="4 5" key="1">
    <citation type="journal article" date="2019" name="Int. J. Syst. Evol. Microbiol.">
        <title>The Global Catalogue of Microorganisms (GCM) 10K type strain sequencing project: providing services to taxonomists for standard genome sequencing and annotation.</title>
        <authorList>
            <consortium name="The Broad Institute Genomics Platform"/>
            <consortium name="The Broad Institute Genome Sequencing Center for Infectious Disease"/>
            <person name="Wu L."/>
            <person name="Ma J."/>
        </authorList>
    </citation>
    <scope>NUCLEOTIDE SEQUENCE [LARGE SCALE GENOMIC DNA]</scope>
    <source>
        <strain evidence="4 5">JCM 16009</strain>
    </source>
</reference>
<dbReference type="SUPFAM" id="SSF47413">
    <property type="entry name" value="lambda repressor-like DNA-binding domains"/>
    <property type="match status" value="1"/>
</dbReference>
<dbReference type="Pfam" id="PF01381">
    <property type="entry name" value="HTH_3"/>
    <property type="match status" value="1"/>
</dbReference>
<proteinExistence type="predicted"/>
<dbReference type="InterPro" id="IPR010982">
    <property type="entry name" value="Lambda_DNA-bd_dom_sf"/>
</dbReference>
<protein>
    <submittedName>
        <fullName evidence="4">Cupin domain-containing protein</fullName>
    </submittedName>
</protein>
<comment type="caution">
    <text evidence="4">The sequence shown here is derived from an EMBL/GenBank/DDBJ whole genome shotgun (WGS) entry which is preliminary data.</text>
</comment>
<dbReference type="CDD" id="cd02209">
    <property type="entry name" value="cupin_XRE_C"/>
    <property type="match status" value="1"/>
</dbReference>
<dbReference type="InterPro" id="IPR011051">
    <property type="entry name" value="RmlC_Cupin_sf"/>
</dbReference>
<dbReference type="InterPro" id="IPR013096">
    <property type="entry name" value="Cupin_2"/>
</dbReference>
<dbReference type="Proteomes" id="UP001500449">
    <property type="component" value="Unassembled WGS sequence"/>
</dbReference>
<dbReference type="Pfam" id="PF07883">
    <property type="entry name" value="Cupin_2"/>
    <property type="match status" value="1"/>
</dbReference>